<dbReference type="InterPro" id="IPR050237">
    <property type="entry name" value="ATP-dep_AMP-bd_enzyme"/>
</dbReference>
<dbReference type="InterPro" id="IPR042099">
    <property type="entry name" value="ANL_N_sf"/>
</dbReference>
<accession>A0A9Q3UMV2</accession>
<dbReference type="InterPro" id="IPR045851">
    <property type="entry name" value="AMP-bd_C_sf"/>
</dbReference>
<dbReference type="Pfam" id="PF00501">
    <property type="entry name" value="AMP-binding"/>
    <property type="match status" value="1"/>
</dbReference>
<evidence type="ECO:0000256" key="1">
    <source>
        <dbReference type="ARBA" id="ARBA00006432"/>
    </source>
</evidence>
<keyword evidence="2 5" id="KW-0436">Ligase</keyword>
<dbReference type="NCBIfam" id="NF004837">
    <property type="entry name" value="PRK06187.1"/>
    <property type="match status" value="1"/>
</dbReference>
<dbReference type="InterPro" id="IPR025110">
    <property type="entry name" value="AMP-bd_C"/>
</dbReference>
<dbReference type="Gene3D" id="3.30.300.30">
    <property type="match status" value="1"/>
</dbReference>
<dbReference type="InterPro" id="IPR000873">
    <property type="entry name" value="AMP-dep_synth/lig_dom"/>
</dbReference>
<evidence type="ECO:0000259" key="3">
    <source>
        <dbReference type="Pfam" id="PF00501"/>
    </source>
</evidence>
<dbReference type="Gene3D" id="3.40.50.12780">
    <property type="entry name" value="N-terminal domain of ligase-like"/>
    <property type="match status" value="1"/>
</dbReference>
<dbReference type="RefSeq" id="WP_204429454.1">
    <property type="nucleotide sequence ID" value="NZ_JADDOL010000012.1"/>
</dbReference>
<gene>
    <name evidence="5" type="ORF">LL252_16745</name>
</gene>
<keyword evidence="6" id="KW-1185">Reference proteome</keyword>
<dbReference type="EC" id="6.2.1.3" evidence="5"/>
<sequence>MLNGLMMDAPLTLMDVLDYGAQVHPKAEVVSATVEGGVHRQNYRQTRRRVARLAHALVAQGVKPGDRVATIAWNTYRHLELYYAIAGIGAVCHTINPRLPADQMAYIVNHADDTLIFFDTTFTPLITGLRDQFPAHTRYVAMTDRAHMPEGDDLLCYEELLGGQPEHYDWPTLDENTACALCYTSGTTGNPKGALYSHRSCLLQALFALAGSNGVFRVGDRILPVVPMFHVNAWGLPYAAPLTGCSLIMPGAALDGASLFDVMDREEVTGAWGVPTVWMGLLTEMKQRGRKPGRLRQVLIGGSAPPRSMLRAFENDYGIEAMQGWGMTEMNPTGSMGILVEGEDQLPLEERLDIKSSAGRRLFGVRMKLVDDDGREVPQDGQAVGELYVKGPTVISAYFNNEEATAKAFDKDGWFATGDMASLTEDGTLHIVDRAKDLIKSGGEWISSIDLENLAAAHPDVAECAVIGVPHPKWDERPLLIVVPRPGSEPDKQALLDHMAGEIAKWQLPDDVLFVDELPHTATGKVSKRHLRDRFGGHLADAG</sequence>
<dbReference type="PANTHER" id="PTHR43767">
    <property type="entry name" value="LONG-CHAIN-FATTY-ACID--COA LIGASE"/>
    <property type="match status" value="1"/>
</dbReference>
<dbReference type="PANTHER" id="PTHR43767:SF11">
    <property type="entry name" value="MEDIUM-CHAIN-FATTY-ACID--COA LIGASE"/>
    <property type="match status" value="1"/>
</dbReference>
<dbReference type="PROSITE" id="PS00455">
    <property type="entry name" value="AMP_BINDING"/>
    <property type="match status" value="1"/>
</dbReference>
<comment type="similarity">
    <text evidence="1">Belongs to the ATP-dependent AMP-binding enzyme family.</text>
</comment>
<organism evidence="5 6">
    <name type="scientific">Alloalcanivorax marinus</name>
    <dbReference type="NCBI Taxonomy" id="1177169"/>
    <lineage>
        <taxon>Bacteria</taxon>
        <taxon>Pseudomonadati</taxon>
        <taxon>Pseudomonadota</taxon>
        <taxon>Gammaproteobacteria</taxon>
        <taxon>Oceanospirillales</taxon>
        <taxon>Alcanivoracaceae</taxon>
        <taxon>Alloalcanivorax</taxon>
    </lineage>
</organism>
<dbReference type="GO" id="GO:0004467">
    <property type="term" value="F:long-chain fatty acid-CoA ligase activity"/>
    <property type="evidence" value="ECO:0007669"/>
    <property type="project" value="UniProtKB-EC"/>
</dbReference>
<dbReference type="EMBL" id="JAJGNA010000031">
    <property type="protein sequence ID" value="MCC4310221.1"/>
    <property type="molecule type" value="Genomic_DNA"/>
</dbReference>
<dbReference type="Proteomes" id="UP001108027">
    <property type="component" value="Unassembled WGS sequence"/>
</dbReference>
<evidence type="ECO:0000313" key="6">
    <source>
        <dbReference type="Proteomes" id="UP001108027"/>
    </source>
</evidence>
<dbReference type="SUPFAM" id="SSF56801">
    <property type="entry name" value="Acetyl-CoA synthetase-like"/>
    <property type="match status" value="1"/>
</dbReference>
<name>A0A9Q3UMV2_9GAMM</name>
<reference evidence="5" key="1">
    <citation type="submission" date="2021-10" db="EMBL/GenBank/DDBJ databases">
        <title>The diversity and Nitrogen Metabolism of Culturable Nitrate-Utilizing Bacteria Within the Oxygen Minimum Zone of the Changjiang (Yangtze River)Estuary.</title>
        <authorList>
            <person name="Zhang D."/>
            <person name="Zheng J."/>
            <person name="Liu S."/>
            <person name="He W."/>
        </authorList>
    </citation>
    <scope>NUCLEOTIDE SEQUENCE</scope>
    <source>
        <strain evidence="5">FXH-223</strain>
    </source>
</reference>
<dbReference type="Pfam" id="PF13193">
    <property type="entry name" value="AMP-binding_C"/>
    <property type="match status" value="1"/>
</dbReference>
<protein>
    <submittedName>
        <fullName evidence="5">Long-chain-fatty-acid--CoA ligase</fullName>
        <ecNumber evidence="5">6.2.1.3</ecNumber>
    </submittedName>
</protein>
<dbReference type="InterPro" id="IPR020845">
    <property type="entry name" value="AMP-binding_CS"/>
</dbReference>
<comment type="caution">
    <text evidence="5">The sequence shown here is derived from an EMBL/GenBank/DDBJ whole genome shotgun (WGS) entry which is preliminary data.</text>
</comment>
<feature type="domain" description="AMP-dependent synthetase/ligase" evidence="3">
    <location>
        <begin position="21"/>
        <end position="399"/>
    </location>
</feature>
<proteinExistence type="inferred from homology"/>
<evidence type="ECO:0000256" key="2">
    <source>
        <dbReference type="ARBA" id="ARBA00022598"/>
    </source>
</evidence>
<dbReference type="FunFam" id="3.30.300.30:FF:000008">
    <property type="entry name" value="2,3-dihydroxybenzoate-AMP ligase"/>
    <property type="match status" value="1"/>
</dbReference>
<dbReference type="CDD" id="cd12119">
    <property type="entry name" value="ttLC_FACS_AlkK_like"/>
    <property type="match status" value="1"/>
</dbReference>
<evidence type="ECO:0000259" key="4">
    <source>
        <dbReference type="Pfam" id="PF13193"/>
    </source>
</evidence>
<dbReference type="AlphaFoldDB" id="A0A9Q3UMV2"/>
<evidence type="ECO:0000313" key="5">
    <source>
        <dbReference type="EMBL" id="MCC4310221.1"/>
    </source>
</evidence>
<feature type="domain" description="AMP-binding enzyme C-terminal" evidence="4">
    <location>
        <begin position="451"/>
        <end position="525"/>
    </location>
</feature>